<dbReference type="EMBL" id="AZGZ01000001">
    <property type="protein sequence ID" value="KZZ98066.1"/>
    <property type="molecule type" value="Genomic_DNA"/>
</dbReference>
<dbReference type="PANTHER" id="PTHR40618:SF1">
    <property type="entry name" value="B-ZIP TRANSCRIPTION FACTOR (EUROFUNG)"/>
    <property type="match status" value="1"/>
</dbReference>
<dbReference type="VEuPathDB" id="FungiDB:AAP_00327"/>
<dbReference type="SUPFAM" id="SSF57959">
    <property type="entry name" value="Leucine zipper domain"/>
    <property type="match status" value="1"/>
</dbReference>
<dbReference type="InterPro" id="IPR046347">
    <property type="entry name" value="bZIP_sf"/>
</dbReference>
<keyword evidence="3" id="KW-1185">Reference proteome</keyword>
<proteinExistence type="predicted"/>
<feature type="compositionally biased region" description="Low complexity" evidence="1">
    <location>
        <begin position="50"/>
        <end position="60"/>
    </location>
</feature>
<dbReference type="OrthoDB" id="545169at2759"/>
<dbReference type="Gene3D" id="1.20.5.170">
    <property type="match status" value="1"/>
</dbReference>
<comment type="caution">
    <text evidence="2">The sequence shown here is derived from an EMBL/GenBank/DDBJ whole genome shotgun (WGS) entry which is preliminary data.</text>
</comment>
<evidence type="ECO:0000313" key="2">
    <source>
        <dbReference type="EMBL" id="KZZ98066.1"/>
    </source>
</evidence>
<name>A0A168DSN0_9EURO</name>
<dbReference type="PANTHER" id="PTHR40618">
    <property type="entry name" value="B-ZIP TRANSCRIPTION FACTOR (EUROFUNG)-RELATED"/>
    <property type="match status" value="1"/>
</dbReference>
<feature type="compositionally biased region" description="Basic and acidic residues" evidence="1">
    <location>
        <begin position="173"/>
        <end position="184"/>
    </location>
</feature>
<feature type="region of interest" description="Disordered" evidence="1">
    <location>
        <begin position="169"/>
        <end position="245"/>
    </location>
</feature>
<sequence length="546" mass="59897">MACADTACDLVHSAASIMGLPSATPPTQSLSQSLLPSDSESRNPTPPGVSSIKTESKSSSHGPRTNASNDKVPKKRGRPRLYLGDQEAADRRREQVRAAQQAYRLRKEKAITDLTERVSHLEKTIICMNRAFLDFQTSLKDSGILSSRPELAIQLQKTQDRLMVLTDDANVDSESRNEDVEEQKPSSSKPSRMRPATVSSPANGHNEHATPSTSSNTATISAPSSSAASSTTTAPPTTLPSSTAPLEQDAFGLSTADLSPFLDSVQDCVNGGSNSYMMQSNSEQYYPQTTTNQFLQDLTSTASMNTPVPRNQGSALLSEFATRVFRTCVEKAIAVLRDDSFPNHFLQKIFGPLLNTFTKQELSQTFVYRLQTGMIALPLVNVDAPFVKNWTAADWAVALGLEGRWFFIHEVEQYLLQRGINVTGNSSYAWVNPELLDFTNLYQSMSSKDEQSQPSASGLNGSPYDSGFSANQFAFAFQQMPLDETSGQSDWWKPRDIPSSVKRSLVLDVNRFISELTNRAICLGRSPGFNQRDVDTSIVLSIIQSF</sequence>
<gene>
    <name evidence="2" type="ORF">AAP_00327</name>
</gene>
<evidence type="ECO:0000313" key="3">
    <source>
        <dbReference type="Proteomes" id="UP000242877"/>
    </source>
</evidence>
<feature type="compositionally biased region" description="Low complexity" evidence="1">
    <location>
        <begin position="25"/>
        <end position="37"/>
    </location>
</feature>
<reference evidence="2 3" key="1">
    <citation type="journal article" date="2016" name="Genome Biol. Evol.">
        <title>Divergent and convergent evolution of fungal pathogenicity.</title>
        <authorList>
            <person name="Shang Y."/>
            <person name="Xiao G."/>
            <person name="Zheng P."/>
            <person name="Cen K."/>
            <person name="Zhan S."/>
            <person name="Wang C."/>
        </authorList>
    </citation>
    <scope>NUCLEOTIDE SEQUENCE [LARGE SCALE GENOMIC DNA]</scope>
    <source>
        <strain evidence="2 3">ARSEF 7405</strain>
    </source>
</reference>
<evidence type="ECO:0000256" key="1">
    <source>
        <dbReference type="SAM" id="MobiDB-lite"/>
    </source>
</evidence>
<dbReference type="Proteomes" id="UP000242877">
    <property type="component" value="Unassembled WGS sequence"/>
</dbReference>
<dbReference type="GO" id="GO:0003700">
    <property type="term" value="F:DNA-binding transcription factor activity"/>
    <property type="evidence" value="ECO:0007669"/>
    <property type="project" value="InterPro"/>
</dbReference>
<protein>
    <recommendedName>
        <fullName evidence="4">BZIP transcription factor, bZIP-1</fullName>
    </recommendedName>
</protein>
<accession>A0A168DSN0</accession>
<evidence type="ECO:0008006" key="4">
    <source>
        <dbReference type="Google" id="ProtNLM"/>
    </source>
</evidence>
<organism evidence="2 3">
    <name type="scientific">Ascosphaera apis ARSEF 7405</name>
    <dbReference type="NCBI Taxonomy" id="392613"/>
    <lineage>
        <taxon>Eukaryota</taxon>
        <taxon>Fungi</taxon>
        <taxon>Dikarya</taxon>
        <taxon>Ascomycota</taxon>
        <taxon>Pezizomycotina</taxon>
        <taxon>Eurotiomycetes</taxon>
        <taxon>Eurotiomycetidae</taxon>
        <taxon>Onygenales</taxon>
        <taxon>Ascosphaeraceae</taxon>
        <taxon>Ascosphaera</taxon>
    </lineage>
</organism>
<feature type="region of interest" description="Disordered" evidence="1">
    <location>
        <begin position="21"/>
        <end position="91"/>
    </location>
</feature>
<feature type="compositionally biased region" description="Low complexity" evidence="1">
    <location>
        <begin position="209"/>
        <end position="245"/>
    </location>
</feature>
<dbReference type="AlphaFoldDB" id="A0A168DSN0"/>
<dbReference type="CDD" id="cd14688">
    <property type="entry name" value="bZIP_YAP"/>
    <property type="match status" value="1"/>
</dbReference>